<dbReference type="EMBL" id="JACEZS010000043">
    <property type="protein sequence ID" value="MBA5608790.1"/>
    <property type="molecule type" value="Genomic_DNA"/>
</dbReference>
<accession>A0A7W2EMT1</accession>
<dbReference type="SUPFAM" id="SSF50341">
    <property type="entry name" value="CheW-like"/>
    <property type="match status" value="1"/>
</dbReference>
<organism evidence="5 6">
    <name type="scientific">Rugamonas fusca</name>
    <dbReference type="NCBI Taxonomy" id="2758568"/>
    <lineage>
        <taxon>Bacteria</taxon>
        <taxon>Pseudomonadati</taxon>
        <taxon>Pseudomonadota</taxon>
        <taxon>Betaproteobacteria</taxon>
        <taxon>Burkholderiales</taxon>
        <taxon>Oxalobacteraceae</taxon>
        <taxon>Telluria group</taxon>
        <taxon>Rugamonas</taxon>
    </lineage>
</organism>
<keyword evidence="6" id="KW-1185">Reference proteome</keyword>
<dbReference type="Pfam" id="PF01584">
    <property type="entry name" value="CheW"/>
    <property type="match status" value="1"/>
</dbReference>
<dbReference type="Gene3D" id="2.40.50.180">
    <property type="entry name" value="CheA-289, Domain 4"/>
    <property type="match status" value="1"/>
</dbReference>
<dbReference type="GO" id="GO:0006935">
    <property type="term" value="P:chemotaxis"/>
    <property type="evidence" value="ECO:0007669"/>
    <property type="project" value="InterPro"/>
</dbReference>
<dbReference type="PANTHER" id="PTHR22617:SF45">
    <property type="entry name" value="CHEMOTAXIS PROTEIN CHEW"/>
    <property type="match status" value="1"/>
</dbReference>
<dbReference type="InterPro" id="IPR002545">
    <property type="entry name" value="CheW-lke_dom"/>
</dbReference>
<evidence type="ECO:0000313" key="6">
    <source>
        <dbReference type="Proteomes" id="UP000566711"/>
    </source>
</evidence>
<feature type="domain" description="CheW-like" evidence="4">
    <location>
        <begin position="20"/>
        <end position="164"/>
    </location>
</feature>
<protein>
    <recommendedName>
        <fullName evidence="2">Chemotaxis protein CheW</fullName>
    </recommendedName>
</protein>
<dbReference type="InterPro" id="IPR039315">
    <property type="entry name" value="CheW"/>
</dbReference>
<comment type="subcellular location">
    <subcellularLocation>
        <location evidence="1">Cytoplasm</location>
    </subcellularLocation>
</comment>
<evidence type="ECO:0000259" key="4">
    <source>
        <dbReference type="PROSITE" id="PS50851"/>
    </source>
</evidence>
<keyword evidence="3" id="KW-0963">Cytoplasm</keyword>
<dbReference type="Gene3D" id="2.30.30.40">
    <property type="entry name" value="SH3 Domains"/>
    <property type="match status" value="1"/>
</dbReference>
<dbReference type="AlphaFoldDB" id="A0A7W2EMT1"/>
<proteinExistence type="predicted"/>
<evidence type="ECO:0000256" key="3">
    <source>
        <dbReference type="ARBA" id="ARBA00022490"/>
    </source>
</evidence>
<evidence type="ECO:0000256" key="1">
    <source>
        <dbReference type="ARBA" id="ARBA00004496"/>
    </source>
</evidence>
<dbReference type="InterPro" id="IPR036061">
    <property type="entry name" value="CheW-like_dom_sf"/>
</dbReference>
<dbReference type="SMART" id="SM00260">
    <property type="entry name" value="CheW"/>
    <property type="match status" value="1"/>
</dbReference>
<dbReference type="CDD" id="cd00732">
    <property type="entry name" value="CheW"/>
    <property type="match status" value="1"/>
</dbReference>
<dbReference type="Proteomes" id="UP000566711">
    <property type="component" value="Unassembled WGS sequence"/>
</dbReference>
<dbReference type="PANTHER" id="PTHR22617">
    <property type="entry name" value="CHEMOTAXIS SENSOR HISTIDINE KINASE-RELATED"/>
    <property type="match status" value="1"/>
</dbReference>
<dbReference type="RefSeq" id="WP_182220921.1">
    <property type="nucleotide sequence ID" value="NZ_JACEZS010000043.1"/>
</dbReference>
<dbReference type="GO" id="GO:0007165">
    <property type="term" value="P:signal transduction"/>
    <property type="evidence" value="ECO:0007669"/>
    <property type="project" value="InterPro"/>
</dbReference>
<gene>
    <name evidence="5" type="ORF">H3H36_25955</name>
</gene>
<dbReference type="PROSITE" id="PS50851">
    <property type="entry name" value="CHEW"/>
    <property type="match status" value="1"/>
</dbReference>
<sequence length="170" mass="18422">MSTAEVYASNTDPVGKANLSGEYLSFRNGAEEYGIDILKVQEIRGYEVPTRIANAPNHVLGVLNLRGVIVPILDMRIKFGMADVAYNLNTVTIVLNIANRIVGMVVDAVSDVVELKSEEIKPAPDFGSASSTHHVIGIGTLVLGELQRMLILVDIEKLMSSDEIEVVSEL</sequence>
<reference evidence="5 6" key="1">
    <citation type="submission" date="2020-07" db="EMBL/GenBank/DDBJ databases">
        <title>Novel species isolated from subtropical streams in China.</title>
        <authorList>
            <person name="Lu H."/>
        </authorList>
    </citation>
    <scope>NUCLEOTIDE SEQUENCE [LARGE SCALE GENOMIC DNA]</scope>
    <source>
        <strain evidence="5 6">FT3S</strain>
    </source>
</reference>
<name>A0A7W2EMT1_9BURK</name>
<dbReference type="GO" id="GO:0005829">
    <property type="term" value="C:cytosol"/>
    <property type="evidence" value="ECO:0007669"/>
    <property type="project" value="TreeGrafter"/>
</dbReference>
<comment type="caution">
    <text evidence="5">The sequence shown here is derived from an EMBL/GenBank/DDBJ whole genome shotgun (WGS) entry which is preliminary data.</text>
</comment>
<evidence type="ECO:0000256" key="2">
    <source>
        <dbReference type="ARBA" id="ARBA00021483"/>
    </source>
</evidence>
<evidence type="ECO:0000313" key="5">
    <source>
        <dbReference type="EMBL" id="MBA5608790.1"/>
    </source>
</evidence>